<sequence>MSTAPTFTTIPPEVRLLIYEYLLHSHIAEAEDFFPQPAYSLCLRGTSPFTRHVTDPTLTRYYSPWALLRLCKLVRRELQPLLASAEANGQIVYEFQAFTVKDLRAWAAAAGEARVAAMRRWSFDVVIDCDAEDFGVVPDGSVSESESEGERAHLELCLERMTRLYERRNEGGSEEADEQDGRDSEGDAGEEESDGDYDDEFGCYERFHAVTLNIDLNRLGPGNVGGSDDGGGDLESDLDAADRVHEWCWGRDWYDDRCEGCLDVSSQGAYSFVEYELLQGVERPRVITGDFLCSMLDELAQGARNSKARRRDWAMFRHRLDEFGCLD</sequence>
<dbReference type="EMBL" id="JAQQWM010000007">
    <property type="protein sequence ID" value="KAK8057371.1"/>
    <property type="molecule type" value="Genomic_DNA"/>
</dbReference>
<evidence type="ECO:0000313" key="3">
    <source>
        <dbReference type="Proteomes" id="UP001446871"/>
    </source>
</evidence>
<feature type="region of interest" description="Disordered" evidence="1">
    <location>
        <begin position="168"/>
        <end position="196"/>
    </location>
</feature>
<evidence type="ECO:0000313" key="2">
    <source>
        <dbReference type="EMBL" id="KAK8057371.1"/>
    </source>
</evidence>
<dbReference type="Proteomes" id="UP001446871">
    <property type="component" value="Unassembled WGS sequence"/>
</dbReference>
<name>A0ABR1UER9_9PEZI</name>
<feature type="compositionally biased region" description="Acidic residues" evidence="1">
    <location>
        <begin position="186"/>
        <end position="196"/>
    </location>
</feature>
<evidence type="ECO:0000256" key="1">
    <source>
        <dbReference type="SAM" id="MobiDB-lite"/>
    </source>
</evidence>
<protein>
    <submittedName>
        <fullName evidence="2">Uncharacterized protein</fullName>
    </submittedName>
</protein>
<reference evidence="2 3" key="1">
    <citation type="submission" date="2023-01" db="EMBL/GenBank/DDBJ databases">
        <title>Analysis of 21 Apiospora genomes using comparative genomics revels a genus with tremendous synthesis potential of carbohydrate active enzymes and secondary metabolites.</title>
        <authorList>
            <person name="Sorensen T."/>
        </authorList>
    </citation>
    <scope>NUCLEOTIDE SEQUENCE [LARGE SCALE GENOMIC DNA]</scope>
    <source>
        <strain evidence="2 3">CBS 83171</strain>
    </source>
</reference>
<accession>A0ABR1UER9</accession>
<keyword evidence="3" id="KW-1185">Reference proteome</keyword>
<organism evidence="2 3">
    <name type="scientific">Apiospora saccharicola</name>
    <dbReference type="NCBI Taxonomy" id="335842"/>
    <lineage>
        <taxon>Eukaryota</taxon>
        <taxon>Fungi</taxon>
        <taxon>Dikarya</taxon>
        <taxon>Ascomycota</taxon>
        <taxon>Pezizomycotina</taxon>
        <taxon>Sordariomycetes</taxon>
        <taxon>Xylariomycetidae</taxon>
        <taxon>Amphisphaeriales</taxon>
        <taxon>Apiosporaceae</taxon>
        <taxon>Apiospora</taxon>
    </lineage>
</organism>
<proteinExistence type="predicted"/>
<gene>
    <name evidence="2" type="ORF">PG996_011308</name>
</gene>
<comment type="caution">
    <text evidence="2">The sequence shown here is derived from an EMBL/GenBank/DDBJ whole genome shotgun (WGS) entry which is preliminary data.</text>
</comment>